<name>A0A9D1N646_9FIRM</name>
<keyword evidence="6 9" id="KW-0464">Manganese</keyword>
<dbReference type="Proteomes" id="UP000824130">
    <property type="component" value="Unassembled WGS sequence"/>
</dbReference>
<accession>A0A9D1N646</accession>
<dbReference type="GO" id="GO:0070402">
    <property type="term" value="F:NADPH binding"/>
    <property type="evidence" value="ECO:0007669"/>
    <property type="project" value="InterPro"/>
</dbReference>
<feature type="binding site" evidence="9">
    <location>
        <position position="195"/>
    </location>
    <ligand>
        <name>1-deoxy-D-xylulose 5-phosphate</name>
        <dbReference type="ChEBI" id="CHEBI:57792"/>
    </ligand>
</feature>
<feature type="binding site" evidence="9">
    <location>
        <position position="37"/>
    </location>
    <ligand>
        <name>NADPH</name>
        <dbReference type="ChEBI" id="CHEBI:57783"/>
    </ligand>
</feature>
<feature type="binding site" evidence="9">
    <location>
        <position position="214"/>
    </location>
    <ligand>
        <name>1-deoxy-D-xylulose 5-phosphate</name>
        <dbReference type="ChEBI" id="CHEBI:57792"/>
    </ligand>
</feature>
<feature type="binding site" evidence="9">
    <location>
        <position position="208"/>
    </location>
    <ligand>
        <name>1-deoxy-D-xylulose 5-phosphate</name>
        <dbReference type="ChEBI" id="CHEBI:57792"/>
    </ligand>
</feature>
<dbReference type="Pfam" id="PF13288">
    <property type="entry name" value="DXPR_C"/>
    <property type="match status" value="1"/>
</dbReference>
<dbReference type="EC" id="1.1.1.267" evidence="9"/>
<feature type="binding site" evidence="9">
    <location>
        <position position="146"/>
    </location>
    <ligand>
        <name>Mn(2+)</name>
        <dbReference type="ChEBI" id="CHEBI:29035"/>
    </ligand>
</feature>
<keyword evidence="7 9" id="KW-0414">Isoprene biosynthesis</keyword>
<keyword evidence="3 9" id="KW-0479">Metal-binding</keyword>
<protein>
    <recommendedName>
        <fullName evidence="9">1-deoxy-D-xylulose 5-phosphate reductoisomerase</fullName>
        <shortName evidence="9">DXP reductoisomerase</shortName>
        <ecNumber evidence="9">1.1.1.267</ecNumber>
    </recommendedName>
    <alternativeName>
        <fullName evidence="9">1-deoxyxylulose-5-phosphate reductoisomerase</fullName>
    </alternativeName>
    <alternativeName>
        <fullName evidence="9">2-C-methyl-D-erythritol 4-phosphate synthase</fullName>
    </alternativeName>
</protein>
<feature type="binding site" evidence="9">
    <location>
        <position position="120"/>
    </location>
    <ligand>
        <name>NADPH</name>
        <dbReference type="ChEBI" id="CHEBI:57783"/>
    </ligand>
</feature>
<comment type="similarity">
    <text evidence="2 9">Belongs to the DXR family.</text>
</comment>
<evidence type="ECO:0000256" key="2">
    <source>
        <dbReference type="ARBA" id="ARBA00006825"/>
    </source>
</evidence>
<dbReference type="Gene3D" id="1.10.1740.10">
    <property type="match status" value="1"/>
</dbReference>
<evidence type="ECO:0000313" key="14">
    <source>
        <dbReference type="Proteomes" id="UP000824130"/>
    </source>
</evidence>
<feature type="domain" description="DXP reductoisomerase C-terminal" evidence="12">
    <location>
        <begin position="257"/>
        <end position="376"/>
    </location>
</feature>
<evidence type="ECO:0000259" key="10">
    <source>
        <dbReference type="Pfam" id="PF02670"/>
    </source>
</evidence>
<dbReference type="AlphaFoldDB" id="A0A9D1N646"/>
<sequence>MKRISILGSTGSIGTQALDVISRNRAAFSVAALSCEKNVGLLRQQIADFRPEAVCVACERDASELAGEFPKVEVFCGDEGLKAIASMEGCDMVINSLMGMKGLEPTMAAIEAGKDIAFANKETLVVGGQLVMKAVKRRGVAFLPVDSEHSAIFQCLQGNDVRKVKRVILTASGGPFRGCSRSQLEHVTLEQALAHPNWSMGKKITIDSATMMNKGLEVIEARWLFDIPVEKIEVVVHPQSILHSAVEYRDGSVIGQMGDPDMRVPIAYALSYPDRLEAPKEEPGLDLTALGEGMTFYKLDRDVFRTVDLAYEACRRGGSYPVALNGANEILVEMFLSGKIRFVDIQDMLVRVMEEHVPKYHMDIEGILEEDMKIRDKMRKMI</sequence>
<feature type="binding site" evidence="9">
    <location>
        <position position="148"/>
    </location>
    <ligand>
        <name>1-deoxy-D-xylulose 5-phosphate</name>
        <dbReference type="ChEBI" id="CHEBI:57792"/>
    </ligand>
</feature>
<evidence type="ECO:0000256" key="9">
    <source>
        <dbReference type="HAMAP-Rule" id="MF_00183"/>
    </source>
</evidence>
<dbReference type="GO" id="GO:0030145">
    <property type="term" value="F:manganese ion binding"/>
    <property type="evidence" value="ECO:0007669"/>
    <property type="project" value="TreeGrafter"/>
</dbReference>
<comment type="catalytic activity">
    <reaction evidence="8">
        <text>2-C-methyl-D-erythritol 4-phosphate + NADP(+) = 1-deoxy-D-xylulose 5-phosphate + NADPH + H(+)</text>
        <dbReference type="Rhea" id="RHEA:13717"/>
        <dbReference type="ChEBI" id="CHEBI:15378"/>
        <dbReference type="ChEBI" id="CHEBI:57783"/>
        <dbReference type="ChEBI" id="CHEBI:57792"/>
        <dbReference type="ChEBI" id="CHEBI:58262"/>
        <dbReference type="ChEBI" id="CHEBI:58349"/>
        <dbReference type="EC" id="1.1.1.267"/>
    </reaction>
    <physiologicalReaction direction="right-to-left" evidence="8">
        <dbReference type="Rhea" id="RHEA:13719"/>
    </physiologicalReaction>
</comment>
<keyword evidence="4 9" id="KW-0521">NADP</keyword>
<feature type="domain" description="1-deoxy-D-xylulose 5-phosphate reductoisomerase N-terminal" evidence="10">
    <location>
        <begin position="4"/>
        <end position="128"/>
    </location>
</feature>
<evidence type="ECO:0000313" key="13">
    <source>
        <dbReference type="EMBL" id="HIU95837.1"/>
    </source>
</evidence>
<evidence type="ECO:0000256" key="6">
    <source>
        <dbReference type="ARBA" id="ARBA00023211"/>
    </source>
</evidence>
<feature type="binding site" evidence="9">
    <location>
        <position position="201"/>
    </location>
    <ligand>
        <name>NADPH</name>
        <dbReference type="ChEBI" id="CHEBI:57783"/>
    </ligand>
</feature>
<feature type="binding site" evidence="9">
    <location>
        <position position="13"/>
    </location>
    <ligand>
        <name>NADPH</name>
        <dbReference type="ChEBI" id="CHEBI:57783"/>
    </ligand>
</feature>
<dbReference type="Pfam" id="PF02670">
    <property type="entry name" value="DXP_reductoisom"/>
    <property type="match status" value="1"/>
</dbReference>
<dbReference type="HAMAP" id="MF_00183">
    <property type="entry name" value="DXP_reductoisom"/>
    <property type="match status" value="1"/>
</dbReference>
<dbReference type="GO" id="GO:0030604">
    <property type="term" value="F:1-deoxy-D-xylulose-5-phosphate reductoisomerase activity"/>
    <property type="evidence" value="ECO:0007669"/>
    <property type="project" value="UniProtKB-UniRule"/>
</dbReference>
<dbReference type="InterPro" id="IPR036169">
    <property type="entry name" value="DXPR_C_sf"/>
</dbReference>
<evidence type="ECO:0000256" key="4">
    <source>
        <dbReference type="ARBA" id="ARBA00022857"/>
    </source>
</evidence>
<gene>
    <name evidence="9" type="primary">dxr</name>
    <name evidence="13" type="ORF">IAD25_03900</name>
</gene>
<feature type="binding site" evidence="9">
    <location>
        <position position="38"/>
    </location>
    <ligand>
        <name>NADPH</name>
        <dbReference type="ChEBI" id="CHEBI:57783"/>
    </ligand>
</feature>
<reference evidence="13" key="1">
    <citation type="submission" date="2020-10" db="EMBL/GenBank/DDBJ databases">
        <authorList>
            <person name="Gilroy R."/>
        </authorList>
    </citation>
    <scope>NUCLEOTIDE SEQUENCE</scope>
    <source>
        <strain evidence="13">ChiSjej4B22-8349</strain>
    </source>
</reference>
<dbReference type="NCBIfam" id="NF009114">
    <property type="entry name" value="PRK12464.1"/>
    <property type="match status" value="1"/>
</dbReference>
<feature type="binding site" evidence="9">
    <location>
        <position position="172"/>
    </location>
    <ligand>
        <name>1-deoxy-D-xylulose 5-phosphate</name>
        <dbReference type="ChEBI" id="CHEBI:57792"/>
    </ligand>
</feature>
<dbReference type="EMBL" id="DVOB01000085">
    <property type="protein sequence ID" value="HIU95837.1"/>
    <property type="molecule type" value="Genomic_DNA"/>
</dbReference>
<dbReference type="SUPFAM" id="SSF55347">
    <property type="entry name" value="Glyceraldehyde-3-phosphate dehydrogenase-like, C-terminal domain"/>
    <property type="match status" value="1"/>
</dbReference>
<dbReference type="PIRSF" id="PIRSF006205">
    <property type="entry name" value="Dxp_reductismrs"/>
    <property type="match status" value="1"/>
</dbReference>
<comment type="cofactor">
    <cofactor evidence="9">
        <name>Mg(2+)</name>
        <dbReference type="ChEBI" id="CHEBI:18420"/>
    </cofactor>
    <cofactor evidence="9">
        <name>Mn(2+)</name>
        <dbReference type="ChEBI" id="CHEBI:29035"/>
    </cofactor>
</comment>
<comment type="pathway">
    <text evidence="1 9">Isoprenoid biosynthesis; isopentenyl diphosphate biosynthesis via DXP pathway; isopentenyl diphosphate from 1-deoxy-D-xylulose 5-phosphate: step 1/6.</text>
</comment>
<evidence type="ECO:0000256" key="3">
    <source>
        <dbReference type="ARBA" id="ARBA00022723"/>
    </source>
</evidence>
<keyword evidence="5 9" id="KW-0560">Oxidoreductase</keyword>
<comment type="caution">
    <text evidence="13">The sequence shown here is derived from an EMBL/GenBank/DDBJ whole genome shotgun (WGS) entry which is preliminary data.</text>
</comment>
<organism evidence="13 14">
    <name type="scientific">Candidatus Allocopromorpha excrementipullorum</name>
    <dbReference type="NCBI Taxonomy" id="2840743"/>
    <lineage>
        <taxon>Bacteria</taxon>
        <taxon>Bacillati</taxon>
        <taxon>Bacillota</taxon>
        <taxon>Clostridia</taxon>
        <taxon>Eubacteriales</taxon>
        <taxon>Eubacteriaceae</taxon>
        <taxon>Eubacteriaceae incertae sedis</taxon>
        <taxon>Candidatus Allocopromorpha</taxon>
    </lineage>
</organism>
<dbReference type="InterPro" id="IPR003821">
    <property type="entry name" value="DXP_reductoisomerase"/>
</dbReference>
<comment type="function">
    <text evidence="9">Catalyzes the NADPH-dependent rearrangement and reduction of 1-deoxy-D-xylulose-5-phosphate (DXP) to 2-C-methyl-D-erythritol 4-phosphate (MEP).</text>
</comment>
<dbReference type="Pfam" id="PF08436">
    <property type="entry name" value="DXP_redisom_C"/>
    <property type="match status" value="1"/>
</dbReference>
<feature type="binding site" evidence="9">
    <location>
        <position position="12"/>
    </location>
    <ligand>
        <name>NADPH</name>
        <dbReference type="ChEBI" id="CHEBI:57783"/>
    </ligand>
</feature>
<feature type="binding site" evidence="9">
    <location>
        <position position="148"/>
    </location>
    <ligand>
        <name>Mn(2+)</name>
        <dbReference type="ChEBI" id="CHEBI:29035"/>
    </ligand>
</feature>
<evidence type="ECO:0000256" key="7">
    <source>
        <dbReference type="ARBA" id="ARBA00023229"/>
    </source>
</evidence>
<feature type="binding site" evidence="9">
    <location>
        <position position="147"/>
    </location>
    <ligand>
        <name>1-deoxy-D-xylulose 5-phosphate</name>
        <dbReference type="ChEBI" id="CHEBI:57792"/>
    </ligand>
</feature>
<dbReference type="FunFam" id="3.40.50.720:FF:000045">
    <property type="entry name" value="1-deoxy-D-xylulose 5-phosphate reductoisomerase"/>
    <property type="match status" value="1"/>
</dbReference>
<evidence type="ECO:0000256" key="1">
    <source>
        <dbReference type="ARBA" id="ARBA00005094"/>
    </source>
</evidence>
<evidence type="ECO:0000256" key="5">
    <source>
        <dbReference type="ARBA" id="ARBA00023002"/>
    </source>
</evidence>
<dbReference type="SUPFAM" id="SSF69055">
    <property type="entry name" value="1-deoxy-D-xylulose-5-phosphate reductoisomerase, C-terminal domain"/>
    <property type="match status" value="1"/>
</dbReference>
<proteinExistence type="inferred from homology"/>
<feature type="binding site" evidence="9">
    <location>
        <position position="11"/>
    </location>
    <ligand>
        <name>NADPH</name>
        <dbReference type="ChEBI" id="CHEBI:57783"/>
    </ligand>
</feature>
<dbReference type="PANTHER" id="PTHR30525:SF0">
    <property type="entry name" value="1-DEOXY-D-XYLULOSE 5-PHOSPHATE REDUCTOISOMERASE, CHLOROPLASTIC"/>
    <property type="match status" value="1"/>
</dbReference>
<dbReference type="Gene3D" id="3.40.50.720">
    <property type="entry name" value="NAD(P)-binding Rossmann-like Domain"/>
    <property type="match status" value="1"/>
</dbReference>
<feature type="binding site" evidence="9">
    <location>
        <position position="121"/>
    </location>
    <ligand>
        <name>1-deoxy-D-xylulose 5-phosphate</name>
        <dbReference type="ChEBI" id="CHEBI:57792"/>
    </ligand>
</feature>
<feature type="binding site" evidence="9">
    <location>
        <position position="217"/>
    </location>
    <ligand>
        <name>1-deoxy-D-xylulose 5-phosphate</name>
        <dbReference type="ChEBI" id="CHEBI:57792"/>
    </ligand>
</feature>
<reference evidence="13" key="2">
    <citation type="journal article" date="2021" name="PeerJ">
        <title>Extensive microbial diversity within the chicken gut microbiome revealed by metagenomics and culture.</title>
        <authorList>
            <person name="Gilroy R."/>
            <person name="Ravi A."/>
            <person name="Getino M."/>
            <person name="Pursley I."/>
            <person name="Horton D.L."/>
            <person name="Alikhan N.F."/>
            <person name="Baker D."/>
            <person name="Gharbi K."/>
            <person name="Hall N."/>
            <person name="Watson M."/>
            <person name="Adriaenssens E.M."/>
            <person name="Foster-Nyarko E."/>
            <person name="Jarju S."/>
            <person name="Secka A."/>
            <person name="Antonio M."/>
            <person name="Oren A."/>
            <person name="Chaudhuri R.R."/>
            <person name="La Ragione R."/>
            <person name="Hildebrand F."/>
            <person name="Pallen M.J."/>
        </authorList>
    </citation>
    <scope>NUCLEOTIDE SEQUENCE</scope>
    <source>
        <strain evidence="13">ChiSjej4B22-8349</strain>
    </source>
</reference>
<dbReference type="SUPFAM" id="SSF51735">
    <property type="entry name" value="NAD(P)-binding Rossmann-fold domains"/>
    <property type="match status" value="1"/>
</dbReference>
<dbReference type="GO" id="GO:0051484">
    <property type="term" value="P:isopentenyl diphosphate biosynthetic process, methylerythritol 4-phosphate pathway involved in terpenoid biosynthetic process"/>
    <property type="evidence" value="ECO:0007669"/>
    <property type="project" value="TreeGrafter"/>
</dbReference>
<dbReference type="NCBIfam" id="TIGR00243">
    <property type="entry name" value="Dxr"/>
    <property type="match status" value="1"/>
</dbReference>
<feature type="binding site" evidence="9">
    <location>
        <position position="10"/>
    </location>
    <ligand>
        <name>NADPH</name>
        <dbReference type="ChEBI" id="CHEBI:57783"/>
    </ligand>
</feature>
<keyword evidence="9" id="KW-0460">Magnesium</keyword>
<dbReference type="InterPro" id="IPR013644">
    <property type="entry name" value="DXP_reductoisomerase_C"/>
</dbReference>
<evidence type="ECO:0000259" key="12">
    <source>
        <dbReference type="Pfam" id="PF13288"/>
    </source>
</evidence>
<comment type="caution">
    <text evidence="9">Lacks conserved residue(s) required for the propagation of feature annotation.</text>
</comment>
<evidence type="ECO:0000256" key="8">
    <source>
        <dbReference type="ARBA" id="ARBA00048543"/>
    </source>
</evidence>
<feature type="binding site" evidence="9">
    <location>
        <position position="217"/>
    </location>
    <ligand>
        <name>Mn(2+)</name>
        <dbReference type="ChEBI" id="CHEBI:29035"/>
    </ligand>
</feature>
<dbReference type="InterPro" id="IPR026877">
    <property type="entry name" value="DXPR_C"/>
</dbReference>
<dbReference type="InterPro" id="IPR036291">
    <property type="entry name" value="NAD(P)-bd_dom_sf"/>
</dbReference>
<feature type="binding site" evidence="9">
    <location>
        <position position="122"/>
    </location>
    <ligand>
        <name>NADPH</name>
        <dbReference type="ChEBI" id="CHEBI:57783"/>
    </ligand>
</feature>
<evidence type="ECO:0000259" key="11">
    <source>
        <dbReference type="Pfam" id="PF08436"/>
    </source>
</evidence>
<feature type="binding site" evidence="9">
    <location>
        <position position="213"/>
    </location>
    <ligand>
        <name>1-deoxy-D-xylulose 5-phosphate</name>
        <dbReference type="ChEBI" id="CHEBI:57792"/>
    </ligand>
</feature>
<feature type="domain" description="1-deoxy-D-xylulose 5-phosphate reductoisomerase C-terminal" evidence="11">
    <location>
        <begin position="143"/>
        <end position="225"/>
    </location>
</feature>
<dbReference type="PANTHER" id="PTHR30525">
    <property type="entry name" value="1-DEOXY-D-XYLULOSE 5-PHOSPHATE REDUCTOISOMERASE"/>
    <property type="match status" value="1"/>
</dbReference>
<dbReference type="InterPro" id="IPR013512">
    <property type="entry name" value="DXP_reductoisomerase_N"/>
</dbReference>